<proteinExistence type="predicted"/>
<evidence type="ECO:0000313" key="1">
    <source>
        <dbReference type="EMBL" id="SBW01586.1"/>
    </source>
</evidence>
<name>A0A212JQ58_9BACT</name>
<dbReference type="RefSeq" id="WP_296949626.1">
    <property type="nucleotide sequence ID" value="NZ_LT599021.1"/>
</dbReference>
<protein>
    <submittedName>
        <fullName evidence="1">Uncharacterized protein</fullName>
    </submittedName>
</protein>
<dbReference type="EMBL" id="FLUL01000001">
    <property type="protein sequence ID" value="SBW01586.1"/>
    <property type="molecule type" value="Genomic_DNA"/>
</dbReference>
<sequence length="128" mass="14498">MAVLNSNHKPAYSSVCFFEKGISTHSAVDEFRKIEQHEYSIKRLEGKSDIRFIVVDIYIAGEADIYEILSENPYIDAIVLIGFYNRYSSIAKKEAATRGVGLFTRNEFFGVLNLQENAFLNYGISKGD</sequence>
<gene>
    <name evidence="1" type="ORF">KL86DYS2_12073</name>
</gene>
<accession>A0A212JQ58</accession>
<reference evidence="1" key="1">
    <citation type="submission" date="2016-04" db="EMBL/GenBank/DDBJ databases">
        <authorList>
            <person name="Evans L.H."/>
            <person name="Alamgir A."/>
            <person name="Owens N."/>
            <person name="Weber N.D."/>
            <person name="Virtaneva K."/>
            <person name="Barbian K."/>
            <person name="Babar A."/>
            <person name="Rosenke K."/>
        </authorList>
    </citation>
    <scope>NUCLEOTIDE SEQUENCE</scope>
    <source>
        <strain evidence="1">86-2</strain>
    </source>
</reference>
<dbReference type="AlphaFoldDB" id="A0A212JQ58"/>
<organism evidence="1">
    <name type="scientific">uncultured Dysgonomonas sp</name>
    <dbReference type="NCBI Taxonomy" id="206096"/>
    <lineage>
        <taxon>Bacteria</taxon>
        <taxon>Pseudomonadati</taxon>
        <taxon>Bacteroidota</taxon>
        <taxon>Bacteroidia</taxon>
        <taxon>Bacteroidales</taxon>
        <taxon>Dysgonomonadaceae</taxon>
        <taxon>Dysgonomonas</taxon>
        <taxon>environmental samples</taxon>
    </lineage>
</organism>